<comment type="caution">
    <text evidence="1">The sequence shown here is derived from an EMBL/GenBank/DDBJ whole genome shotgun (WGS) entry which is preliminary data.</text>
</comment>
<reference evidence="1" key="1">
    <citation type="submission" date="2020-07" db="EMBL/GenBank/DDBJ databases">
        <title>Multicomponent nature underlies the extraordinary mechanical properties of spider dragline silk.</title>
        <authorList>
            <person name="Kono N."/>
            <person name="Nakamura H."/>
            <person name="Mori M."/>
            <person name="Yoshida Y."/>
            <person name="Ohtoshi R."/>
            <person name="Malay A.D."/>
            <person name="Moran D.A.P."/>
            <person name="Tomita M."/>
            <person name="Numata K."/>
            <person name="Arakawa K."/>
        </authorList>
    </citation>
    <scope>NUCLEOTIDE SEQUENCE</scope>
</reference>
<organism evidence="1 2">
    <name type="scientific">Trichonephila clavata</name>
    <name type="common">Joro spider</name>
    <name type="synonym">Nephila clavata</name>
    <dbReference type="NCBI Taxonomy" id="2740835"/>
    <lineage>
        <taxon>Eukaryota</taxon>
        <taxon>Metazoa</taxon>
        <taxon>Ecdysozoa</taxon>
        <taxon>Arthropoda</taxon>
        <taxon>Chelicerata</taxon>
        <taxon>Arachnida</taxon>
        <taxon>Araneae</taxon>
        <taxon>Araneomorphae</taxon>
        <taxon>Entelegynae</taxon>
        <taxon>Araneoidea</taxon>
        <taxon>Nephilidae</taxon>
        <taxon>Trichonephila</taxon>
    </lineage>
</organism>
<protein>
    <submittedName>
        <fullName evidence="1">Uncharacterized protein</fullName>
    </submittedName>
</protein>
<accession>A0A8X6KQR5</accession>
<dbReference type="EMBL" id="BMAO01022634">
    <property type="protein sequence ID" value="GFQ83270.1"/>
    <property type="molecule type" value="Genomic_DNA"/>
</dbReference>
<keyword evidence="2" id="KW-1185">Reference proteome</keyword>
<gene>
    <name evidence="1" type="ORF">TNCT_503681</name>
</gene>
<name>A0A8X6KQR5_TRICU</name>
<dbReference type="AlphaFoldDB" id="A0A8X6KQR5"/>
<sequence length="72" mass="8010">MRPDRTVYKSPTIQVVGYRVSQAHLQSSEEHLELWALSSYGLSLGGRCSIFNNTSTPSAQIYPHVSTKSELV</sequence>
<evidence type="ECO:0000313" key="2">
    <source>
        <dbReference type="Proteomes" id="UP000887116"/>
    </source>
</evidence>
<evidence type="ECO:0000313" key="1">
    <source>
        <dbReference type="EMBL" id="GFQ83270.1"/>
    </source>
</evidence>
<proteinExistence type="predicted"/>
<dbReference type="Proteomes" id="UP000887116">
    <property type="component" value="Unassembled WGS sequence"/>
</dbReference>